<proteinExistence type="predicted"/>
<evidence type="ECO:0000313" key="2">
    <source>
        <dbReference type="Proteomes" id="UP000594014"/>
    </source>
</evidence>
<evidence type="ECO:0000313" key="1">
    <source>
        <dbReference type="EMBL" id="QOX65163.1"/>
    </source>
</evidence>
<organism evidence="1 2">
    <name type="scientific">Anoxybacterium hadale</name>
    <dbReference type="NCBI Taxonomy" id="3408580"/>
    <lineage>
        <taxon>Bacteria</taxon>
        <taxon>Bacillati</taxon>
        <taxon>Bacillota</taxon>
        <taxon>Clostridia</taxon>
        <taxon>Peptostreptococcales</taxon>
        <taxon>Anaerovoracaceae</taxon>
        <taxon>Anoxybacterium</taxon>
    </lineage>
</organism>
<accession>A0ACD1AFV1</accession>
<dbReference type="Proteomes" id="UP000594014">
    <property type="component" value="Chromosome"/>
</dbReference>
<dbReference type="EMBL" id="CP042469">
    <property type="protein sequence ID" value="QOX65163.1"/>
    <property type="molecule type" value="Genomic_DNA"/>
</dbReference>
<reference evidence="1" key="1">
    <citation type="submission" date="2019-08" db="EMBL/GenBank/DDBJ databases">
        <title>Genome sequence of Clostridiales bacterium MT110.</title>
        <authorList>
            <person name="Cao J."/>
        </authorList>
    </citation>
    <scope>NUCLEOTIDE SEQUENCE</scope>
    <source>
        <strain evidence="1">MT110</strain>
    </source>
</reference>
<gene>
    <name evidence="1" type="ORF">FRZ06_18315</name>
</gene>
<keyword evidence="2" id="KW-1185">Reference proteome</keyword>
<sequence length="359" mass="40051">MNVILLAPLPPPSGGMASWTLKYMESGKAGLNRICVVNTAVTGCRISAYYRRLPSNEFKRFCRIQTDLKRQLRAEKSPVVHLNCACGRFGSLIKDYLLASVAKRGGAGLVTQFHCDLPTMIAGKTDVYFLKQIVRISDSTLTLNKTSERFLWDLCSRKSITVPNFVTEELITRIEEIQFRDSDEELKKDAVQTILFVGRVEEEKGCDTIYETARRFPNIKFQLLGFITNAFRCLPKPDNVELTGEVEHARVIDAMLKADLLMFPTRTEGFPYVVLEAMACGLPILAAAVGAIPDMIEGSGGILVPPDDADAAAEAILTLGDKNLRQQMGHWNQEKVRNYYTAGTVMNQLFQIYEGISRP</sequence>
<protein>
    <submittedName>
        <fullName evidence="1">Glycosyltransferase</fullName>
    </submittedName>
</protein>
<name>A0ACD1AFV1_9FIRM</name>